<gene>
    <name evidence="15" type="ORF">WMY93_008665</name>
</gene>
<evidence type="ECO:0000256" key="5">
    <source>
        <dbReference type="ARBA" id="ARBA00022729"/>
    </source>
</evidence>
<keyword evidence="7 12" id="KW-0106">Calcium</keyword>
<dbReference type="GO" id="GO:0000902">
    <property type="term" value="P:cell morphogenesis"/>
    <property type="evidence" value="ECO:0007669"/>
    <property type="project" value="TreeGrafter"/>
</dbReference>
<dbReference type="FunFam" id="2.60.40.60:FF:000012">
    <property type="entry name" value="Cadherin 24"/>
    <property type="match status" value="1"/>
</dbReference>
<keyword evidence="10" id="KW-0472">Membrane</keyword>
<dbReference type="Pfam" id="PF00028">
    <property type="entry name" value="Cadherin"/>
    <property type="match status" value="3"/>
</dbReference>
<dbReference type="GO" id="GO:0007043">
    <property type="term" value="P:cell-cell junction assembly"/>
    <property type="evidence" value="ECO:0007669"/>
    <property type="project" value="TreeGrafter"/>
</dbReference>
<evidence type="ECO:0000256" key="10">
    <source>
        <dbReference type="ARBA" id="ARBA00023136"/>
    </source>
</evidence>
<dbReference type="AlphaFoldDB" id="A0AAW0PQT0"/>
<keyword evidence="6" id="KW-0677">Repeat</keyword>
<organism evidence="15 16">
    <name type="scientific">Mugilogobius chulae</name>
    <name type="common">yellowstripe goby</name>
    <dbReference type="NCBI Taxonomy" id="88201"/>
    <lineage>
        <taxon>Eukaryota</taxon>
        <taxon>Metazoa</taxon>
        <taxon>Chordata</taxon>
        <taxon>Craniata</taxon>
        <taxon>Vertebrata</taxon>
        <taxon>Euteleostomi</taxon>
        <taxon>Actinopterygii</taxon>
        <taxon>Neopterygii</taxon>
        <taxon>Teleostei</taxon>
        <taxon>Neoteleostei</taxon>
        <taxon>Acanthomorphata</taxon>
        <taxon>Gobiaria</taxon>
        <taxon>Gobiiformes</taxon>
        <taxon>Gobioidei</taxon>
        <taxon>Gobiidae</taxon>
        <taxon>Gobionellinae</taxon>
        <taxon>Mugilogobius</taxon>
    </lineage>
</organism>
<evidence type="ECO:0000256" key="2">
    <source>
        <dbReference type="ARBA" id="ARBA00022475"/>
    </source>
</evidence>
<keyword evidence="11" id="KW-0325">Glycoprotein</keyword>
<evidence type="ECO:0000313" key="16">
    <source>
        <dbReference type="Proteomes" id="UP001460270"/>
    </source>
</evidence>
<dbReference type="PROSITE" id="PS50268">
    <property type="entry name" value="CADHERIN_2"/>
    <property type="match status" value="3"/>
</dbReference>
<feature type="domain" description="Cadherin" evidence="14">
    <location>
        <begin position="157"/>
        <end position="249"/>
    </location>
</feature>
<dbReference type="Proteomes" id="UP001460270">
    <property type="component" value="Unassembled WGS sequence"/>
</dbReference>
<dbReference type="GO" id="GO:0045296">
    <property type="term" value="F:cadherin binding"/>
    <property type="evidence" value="ECO:0007669"/>
    <property type="project" value="TreeGrafter"/>
</dbReference>
<evidence type="ECO:0000256" key="6">
    <source>
        <dbReference type="ARBA" id="ARBA00022737"/>
    </source>
</evidence>
<dbReference type="GO" id="GO:0016477">
    <property type="term" value="P:cell migration"/>
    <property type="evidence" value="ECO:0007669"/>
    <property type="project" value="TreeGrafter"/>
</dbReference>
<dbReference type="InterPro" id="IPR015919">
    <property type="entry name" value="Cadherin-like_sf"/>
</dbReference>
<dbReference type="InterPro" id="IPR020894">
    <property type="entry name" value="Cadherin_CS"/>
</dbReference>
<dbReference type="SMART" id="SM00112">
    <property type="entry name" value="CA"/>
    <property type="match status" value="3"/>
</dbReference>
<dbReference type="FunFam" id="2.60.40.60:FF:000022">
    <property type="entry name" value="Cadherin 2"/>
    <property type="match status" value="1"/>
</dbReference>
<dbReference type="PANTHER" id="PTHR24027:SF311">
    <property type="entry name" value="CADHERIN-22"/>
    <property type="match status" value="1"/>
</dbReference>
<feature type="region of interest" description="Disordered" evidence="13">
    <location>
        <begin position="508"/>
        <end position="555"/>
    </location>
</feature>
<evidence type="ECO:0000256" key="7">
    <source>
        <dbReference type="ARBA" id="ARBA00022837"/>
    </source>
</evidence>
<comment type="subcellular location">
    <subcellularLocation>
        <location evidence="1">Cell membrane</location>
        <topology evidence="1">Single-pass type I membrane protein</topology>
    </subcellularLocation>
</comment>
<evidence type="ECO:0000256" key="12">
    <source>
        <dbReference type="PROSITE-ProRule" id="PRU00043"/>
    </source>
</evidence>
<dbReference type="GO" id="GO:0008013">
    <property type="term" value="F:beta-catenin binding"/>
    <property type="evidence" value="ECO:0007669"/>
    <property type="project" value="TreeGrafter"/>
</dbReference>
<evidence type="ECO:0000259" key="14">
    <source>
        <dbReference type="PROSITE" id="PS50268"/>
    </source>
</evidence>
<dbReference type="CDD" id="cd11304">
    <property type="entry name" value="Cadherin_repeat"/>
    <property type="match status" value="3"/>
</dbReference>
<dbReference type="GO" id="GO:0034332">
    <property type="term" value="P:adherens junction organization"/>
    <property type="evidence" value="ECO:0007669"/>
    <property type="project" value="TreeGrafter"/>
</dbReference>
<keyword evidence="9" id="KW-1133">Transmembrane helix</keyword>
<dbReference type="InterPro" id="IPR002126">
    <property type="entry name" value="Cadherin-like_dom"/>
</dbReference>
<dbReference type="GO" id="GO:0005912">
    <property type="term" value="C:adherens junction"/>
    <property type="evidence" value="ECO:0007669"/>
    <property type="project" value="TreeGrafter"/>
</dbReference>
<dbReference type="PANTHER" id="PTHR24027">
    <property type="entry name" value="CADHERIN-23"/>
    <property type="match status" value="1"/>
</dbReference>
<keyword evidence="8" id="KW-0130">Cell adhesion</keyword>
<dbReference type="InterPro" id="IPR039808">
    <property type="entry name" value="Cadherin"/>
</dbReference>
<dbReference type="GO" id="GO:0016342">
    <property type="term" value="C:catenin complex"/>
    <property type="evidence" value="ECO:0007669"/>
    <property type="project" value="TreeGrafter"/>
</dbReference>
<dbReference type="PRINTS" id="PR00205">
    <property type="entry name" value="CADHERIN"/>
</dbReference>
<keyword evidence="3" id="KW-0812">Transmembrane</keyword>
<evidence type="ECO:0000256" key="9">
    <source>
        <dbReference type="ARBA" id="ARBA00022989"/>
    </source>
</evidence>
<dbReference type="GO" id="GO:0005509">
    <property type="term" value="F:calcium ion binding"/>
    <property type="evidence" value="ECO:0007669"/>
    <property type="project" value="UniProtKB-UniRule"/>
</dbReference>
<dbReference type="SUPFAM" id="SSF49313">
    <property type="entry name" value="Cadherin-like"/>
    <property type="match status" value="3"/>
</dbReference>
<evidence type="ECO:0000313" key="15">
    <source>
        <dbReference type="EMBL" id="KAK7926355.1"/>
    </source>
</evidence>
<dbReference type="GO" id="GO:0007156">
    <property type="term" value="P:homophilic cell adhesion via plasma membrane adhesion molecules"/>
    <property type="evidence" value="ECO:0007669"/>
    <property type="project" value="InterPro"/>
</dbReference>
<evidence type="ECO:0000256" key="13">
    <source>
        <dbReference type="SAM" id="MobiDB-lite"/>
    </source>
</evidence>
<sequence>MCSSASLVSPSERLSKRSCVFNIASHISVQPDNEKKMWTWLGLGLGRVQTKGSEEGYSRDLWRTTPAVSNYPAKGPEGRARKRAAPLSFKTLQHLRRAAITVKRESSFSECGARAASGHERQWEVSSRHLKQIPKPPQLAPLDVEEQRLYSEFFSCTSIMKVTAIDADDPTYGSSARVVYSVLDGEKFFTVERHTGIIMTAVADLDRETQDRYELVVKATDMAGQLGGLSGSTTVTIVITDVNDNPPRFPQKMYQFTVSEGAAVGTPVGQVMATDADMGENTDMTYLIKEGGDLFKVSTNVETQEAVVSIKKPLDFETKRTHNVVVEAVNKHVDPRFVTSAPSGTRPSRLCSSQQGHCAGGAEDAKVGALVGVVSARDPDVVNKPVRFSIDRSLDQEMIFHIDPDTGALTLGKILDRETAGWHNITVKAVEAEETTEKEYVQTSRGRAGDHTVLQIITETGTGGERKREREEVNVLRKKSGAAVMADDKITAIAPRLVGLTFDLVSKKETERRERDNREVRECEQKREREDRRRDKRVRESVSKRERRESGKERR</sequence>
<evidence type="ECO:0000256" key="4">
    <source>
        <dbReference type="ARBA" id="ARBA00022723"/>
    </source>
</evidence>
<evidence type="ECO:0000256" key="8">
    <source>
        <dbReference type="ARBA" id="ARBA00022889"/>
    </source>
</evidence>
<proteinExistence type="predicted"/>
<feature type="domain" description="Cadherin" evidence="14">
    <location>
        <begin position="379"/>
        <end position="431"/>
    </location>
</feature>
<keyword evidence="5" id="KW-0732">Signal</keyword>
<name>A0AAW0PQT0_9GOBI</name>
<protein>
    <recommendedName>
        <fullName evidence="14">Cadherin domain-containing protein</fullName>
    </recommendedName>
</protein>
<comment type="caution">
    <text evidence="15">The sequence shown here is derived from an EMBL/GenBank/DDBJ whole genome shotgun (WGS) entry which is preliminary data.</text>
</comment>
<keyword evidence="4" id="KW-0479">Metal-binding</keyword>
<evidence type="ECO:0000256" key="1">
    <source>
        <dbReference type="ARBA" id="ARBA00004251"/>
    </source>
</evidence>
<dbReference type="GO" id="GO:0044331">
    <property type="term" value="P:cell-cell adhesion mediated by cadherin"/>
    <property type="evidence" value="ECO:0007669"/>
    <property type="project" value="TreeGrafter"/>
</dbReference>
<dbReference type="GO" id="GO:0016339">
    <property type="term" value="P:calcium-dependent cell-cell adhesion via plasma membrane cell adhesion molecules"/>
    <property type="evidence" value="ECO:0007669"/>
    <property type="project" value="TreeGrafter"/>
</dbReference>
<keyword evidence="2" id="KW-1003">Cell membrane</keyword>
<evidence type="ECO:0000256" key="11">
    <source>
        <dbReference type="ARBA" id="ARBA00023180"/>
    </source>
</evidence>
<evidence type="ECO:0000256" key="3">
    <source>
        <dbReference type="ARBA" id="ARBA00022692"/>
    </source>
</evidence>
<reference evidence="16" key="1">
    <citation type="submission" date="2024-04" db="EMBL/GenBank/DDBJ databases">
        <title>Salinicola lusitanus LLJ914,a marine bacterium isolated from the Okinawa Trough.</title>
        <authorList>
            <person name="Li J."/>
        </authorList>
    </citation>
    <scope>NUCLEOTIDE SEQUENCE [LARGE SCALE GENOMIC DNA]</scope>
</reference>
<keyword evidence="16" id="KW-1185">Reference proteome</keyword>
<accession>A0AAW0PQT0</accession>
<dbReference type="PROSITE" id="PS00232">
    <property type="entry name" value="CADHERIN_1"/>
    <property type="match status" value="1"/>
</dbReference>
<dbReference type="EMBL" id="JBBPFD010000005">
    <property type="protein sequence ID" value="KAK7926355.1"/>
    <property type="molecule type" value="Genomic_DNA"/>
</dbReference>
<dbReference type="Gene3D" id="2.60.40.60">
    <property type="entry name" value="Cadherins"/>
    <property type="match status" value="3"/>
</dbReference>
<feature type="domain" description="Cadherin" evidence="14">
    <location>
        <begin position="250"/>
        <end position="387"/>
    </location>
</feature>